<sequence>MKAPNKNHHSLLLVPPAVWILAVLGLDTLVPGILSPILTHQKEVFSPTVLIAVKTEVALQRGVHPVTVPIHNCKLMQCRKFFNKITLTNVRVDADNDVLLL</sequence>
<accession>A0A8J2L850</accession>
<name>A0A8J2L850_9HEXA</name>
<evidence type="ECO:0000313" key="1">
    <source>
        <dbReference type="EMBL" id="CAG7829982.1"/>
    </source>
</evidence>
<dbReference type="EMBL" id="CAJVCH010553670">
    <property type="protein sequence ID" value="CAG7829982.1"/>
    <property type="molecule type" value="Genomic_DNA"/>
</dbReference>
<keyword evidence="2" id="KW-1185">Reference proteome</keyword>
<dbReference type="AlphaFoldDB" id="A0A8J2L850"/>
<proteinExistence type="predicted"/>
<dbReference type="Proteomes" id="UP000708208">
    <property type="component" value="Unassembled WGS sequence"/>
</dbReference>
<reference evidence="1" key="1">
    <citation type="submission" date="2021-06" db="EMBL/GenBank/DDBJ databases">
        <authorList>
            <person name="Hodson N. C."/>
            <person name="Mongue J. A."/>
            <person name="Jaron S. K."/>
        </authorList>
    </citation>
    <scope>NUCLEOTIDE SEQUENCE</scope>
</reference>
<comment type="caution">
    <text evidence="1">The sequence shown here is derived from an EMBL/GenBank/DDBJ whole genome shotgun (WGS) entry which is preliminary data.</text>
</comment>
<gene>
    <name evidence="1" type="ORF">AFUS01_LOCUS39812</name>
</gene>
<evidence type="ECO:0000313" key="2">
    <source>
        <dbReference type="Proteomes" id="UP000708208"/>
    </source>
</evidence>
<organism evidence="1 2">
    <name type="scientific">Allacma fusca</name>
    <dbReference type="NCBI Taxonomy" id="39272"/>
    <lineage>
        <taxon>Eukaryota</taxon>
        <taxon>Metazoa</taxon>
        <taxon>Ecdysozoa</taxon>
        <taxon>Arthropoda</taxon>
        <taxon>Hexapoda</taxon>
        <taxon>Collembola</taxon>
        <taxon>Symphypleona</taxon>
        <taxon>Sminthuridae</taxon>
        <taxon>Allacma</taxon>
    </lineage>
</organism>
<protein>
    <submittedName>
        <fullName evidence="1">Uncharacterized protein</fullName>
    </submittedName>
</protein>